<proteinExistence type="predicted"/>
<reference evidence="2 3" key="1">
    <citation type="submission" date="2011-09" db="EMBL/GenBank/DDBJ databases">
        <title>Complete sequence of chromosome of Thioflavicoccus mobilis 8321.</title>
        <authorList>
            <consortium name="US DOE Joint Genome Institute"/>
            <person name="Lucas S."/>
            <person name="Han J."/>
            <person name="Lapidus A."/>
            <person name="Cheng J.-F."/>
            <person name="Goodwin L."/>
            <person name="Pitluck S."/>
            <person name="Peters L."/>
            <person name="Ovchinnikova G."/>
            <person name="Lu M."/>
            <person name="Detter J.C."/>
            <person name="Han C."/>
            <person name="Tapia R."/>
            <person name="Land M."/>
            <person name="Hauser L."/>
            <person name="Kyrpides N."/>
            <person name="Ivanova N."/>
            <person name="Pagani I."/>
            <person name="Vogl K."/>
            <person name="Liu Z."/>
            <person name="Imhoff J."/>
            <person name="Thiel V."/>
            <person name="Frigaard N.-U."/>
            <person name="Bryant D."/>
            <person name="Woyke T."/>
        </authorList>
    </citation>
    <scope>NUCLEOTIDE SEQUENCE [LARGE SCALE GENOMIC DNA]</scope>
    <source>
        <strain evidence="2 3">8321</strain>
    </source>
</reference>
<dbReference type="Pfam" id="PF00561">
    <property type="entry name" value="Abhydrolase_1"/>
    <property type="match status" value="1"/>
</dbReference>
<evidence type="ECO:0000259" key="1">
    <source>
        <dbReference type="Pfam" id="PF00561"/>
    </source>
</evidence>
<keyword evidence="2" id="KW-0012">Acyltransferase</keyword>
<organism evidence="2 3">
    <name type="scientific">Thioflavicoccus mobilis 8321</name>
    <dbReference type="NCBI Taxonomy" id="765912"/>
    <lineage>
        <taxon>Bacteria</taxon>
        <taxon>Pseudomonadati</taxon>
        <taxon>Pseudomonadota</taxon>
        <taxon>Gammaproteobacteria</taxon>
        <taxon>Chromatiales</taxon>
        <taxon>Chromatiaceae</taxon>
        <taxon>Thioflavicoccus</taxon>
    </lineage>
</organism>
<feature type="domain" description="AB hydrolase-1" evidence="1">
    <location>
        <begin position="20"/>
        <end position="141"/>
    </location>
</feature>
<evidence type="ECO:0000313" key="3">
    <source>
        <dbReference type="Proteomes" id="UP000010816"/>
    </source>
</evidence>
<gene>
    <name evidence="2" type="ORF">Thimo_1442</name>
</gene>
<dbReference type="HOGENOM" id="CLU_020336_50_4_6"/>
<name>L0GWM7_9GAMM</name>
<keyword evidence="3" id="KW-1185">Reference proteome</keyword>
<dbReference type="EMBL" id="CP003051">
    <property type="protein sequence ID" value="AGA90232.1"/>
    <property type="molecule type" value="Genomic_DNA"/>
</dbReference>
<keyword evidence="2" id="KW-0378">Hydrolase</keyword>
<dbReference type="InterPro" id="IPR029058">
    <property type="entry name" value="AB_hydrolase_fold"/>
</dbReference>
<dbReference type="PANTHER" id="PTHR43798">
    <property type="entry name" value="MONOACYLGLYCEROL LIPASE"/>
    <property type="match status" value="1"/>
</dbReference>
<sequence>MAKVDVNGVKLHVQRVGKGPPVVMLHGLFSTLTSWYTTVAPILAPDHDCIMYDLRGHGGSERVVKGYDLRTLANDLLSLLNELGLEKVPLLGHSYGALVGLRLAIAHPERVSHLILVEAPLPPSKADEIEDFMAKTPAEMLAALPPVAQTFIVEGGRRARGFLRSVIFLARESSLLSDMRAEPDFTDEELAGVQCPTLCIYGAESCCLDASLRLGRTVPRSAREVLPGGHSLHLDSPSVLAAKILEFLDGI</sequence>
<dbReference type="SUPFAM" id="SSF53474">
    <property type="entry name" value="alpha/beta-Hydrolases"/>
    <property type="match status" value="1"/>
</dbReference>
<dbReference type="GO" id="GO:0016787">
    <property type="term" value="F:hydrolase activity"/>
    <property type="evidence" value="ECO:0007669"/>
    <property type="project" value="UniProtKB-KW"/>
</dbReference>
<dbReference type="RefSeq" id="WP_015280374.1">
    <property type="nucleotide sequence ID" value="NC_019940.1"/>
</dbReference>
<dbReference type="KEGG" id="tmb:Thimo_1442"/>
<dbReference type="PRINTS" id="PR00111">
    <property type="entry name" value="ABHYDROLASE"/>
</dbReference>
<dbReference type="Gene3D" id="3.40.50.1820">
    <property type="entry name" value="alpha/beta hydrolase"/>
    <property type="match status" value="1"/>
</dbReference>
<dbReference type="Proteomes" id="UP000010816">
    <property type="component" value="Chromosome"/>
</dbReference>
<dbReference type="InterPro" id="IPR050266">
    <property type="entry name" value="AB_hydrolase_sf"/>
</dbReference>
<dbReference type="AlphaFoldDB" id="L0GWM7"/>
<dbReference type="InterPro" id="IPR000073">
    <property type="entry name" value="AB_hydrolase_1"/>
</dbReference>
<dbReference type="GO" id="GO:0016746">
    <property type="term" value="F:acyltransferase activity"/>
    <property type="evidence" value="ECO:0007669"/>
    <property type="project" value="UniProtKB-KW"/>
</dbReference>
<dbReference type="OrthoDB" id="9808398at2"/>
<protein>
    <submittedName>
        <fullName evidence="2">Putative hydrolase or acyltransferase of alpha/beta superfamily</fullName>
    </submittedName>
</protein>
<dbReference type="eggNOG" id="COG0596">
    <property type="taxonomic scope" value="Bacteria"/>
</dbReference>
<evidence type="ECO:0000313" key="2">
    <source>
        <dbReference type="EMBL" id="AGA90232.1"/>
    </source>
</evidence>
<dbReference type="STRING" id="765912.Thimo_1442"/>
<keyword evidence="2" id="KW-0808">Transferase</keyword>
<accession>L0GWM7</accession>